<dbReference type="InterPro" id="IPR006162">
    <property type="entry name" value="Ppantetheine_attach_site"/>
</dbReference>
<dbReference type="Pfam" id="PF00550">
    <property type="entry name" value="PP-binding"/>
    <property type="match status" value="2"/>
</dbReference>
<dbReference type="PANTHER" id="PTHR43775:SF51">
    <property type="entry name" value="INACTIVE PHENOLPHTHIOCEROL SYNTHESIS POLYKETIDE SYNTHASE TYPE I PKS1-RELATED"/>
    <property type="match status" value="1"/>
</dbReference>
<evidence type="ECO:0000259" key="12">
    <source>
        <dbReference type="PROSITE" id="PS52004"/>
    </source>
</evidence>
<dbReference type="CDD" id="cd00833">
    <property type="entry name" value="PKS"/>
    <property type="match status" value="2"/>
</dbReference>
<dbReference type="InterPro" id="IPR014031">
    <property type="entry name" value="Ketoacyl_synth_C"/>
</dbReference>
<dbReference type="SMART" id="SM01294">
    <property type="entry name" value="PKS_PP_betabranch"/>
    <property type="match status" value="2"/>
</dbReference>
<dbReference type="SMART" id="SM00827">
    <property type="entry name" value="PKS_AT"/>
    <property type="match status" value="2"/>
</dbReference>
<dbReference type="CDD" id="cd08952">
    <property type="entry name" value="KR_1_SDR_x"/>
    <property type="match status" value="1"/>
</dbReference>
<dbReference type="SMART" id="SM00822">
    <property type="entry name" value="PKS_KR"/>
    <property type="match status" value="2"/>
</dbReference>
<dbReference type="InterPro" id="IPR049551">
    <property type="entry name" value="PKS_DH_C"/>
</dbReference>
<keyword evidence="5" id="KW-0808">Transferase</keyword>
<dbReference type="Pfam" id="PF08990">
    <property type="entry name" value="Docking"/>
    <property type="match status" value="1"/>
</dbReference>
<sequence>MSKPARSSDAAQNMTEDKLRDYLKRVVNDLRQTRRRLGEAEAKDHEPIAIIGMSCRFPGDVRSPEDLWQVVAEGRDAISAFPDNRGWDLEPLYDADPDRSGTSYVREGGFLYDAADFDPAFFGISPREALAMDPQQRLLLETSWEAFERAGIDPQSLRGSKAGVFVGSNYQDYANRLPEVPAELEGHLGIGNTPSVVSGRVAYTLGLEGPAVTVDTACSSSLVALHLACHALRQGDCSMALAGGISVMSSPASFIEFSRQRGLAPDARVKAFASGADGTALSEGIGMLLVERLSDARHNGHRVLSVIRGSAINQDGASNGLTAPNGPSQERVIRQALAAARLTPDQVDAVEAHGTGTKLGDPIEAQALIATYGQDRPADRPLWLGSVKSNIGHTQAAAGAASIIKMVMALDQGLLPRTLHVDEPSSRIDWEAGAVSLLTEDVRWPALDRPRRVGISSFGISGTNAHAVLEEAPPVEADEENEDRDDATPAGVVPWVISARTAEALRAQARQLREYVDQRPDLDTAAVAHALATTRSAFEHRAVALGGSTGELLKALDALAHGEPSPHVVQGVAPDETGRTVLVFPGQGTQWAGMGAELLDSMPVFAESIARCEEALAPYVDWSLTEVLRSGADLDRVDVIQPVTWAVMVSLAAAWQELGVRPDAVVGHSQGEIAAAAVAGALTLEDAAKVVAVRARIIGEHLAGRGAMASIPQPVQAVEEHLTSGVSIAAANGPNTTVVSGDKDAVEALVAQLQEQDVRARLIPVDYASHSAHVETIKAQLADALAGIQPHPADIPFFSTVDPGFLNTETLDAGYWYRNLRQTVHFHTAIQQLTEAGHTTYIESSAHPVLTYSIEETEGAQTITGTLRRGEGTLTRLLTSAAHLHTHGHPVNWPITGGNHATDLPTNPFQHQRYWIDVPDTTAAPAPVPATDIVDTRFWEAVENEDWESLADTLAVPDDASLSTVLPALASWRQERRREATVNDWRYGISWKPVADGGATTRLGGTWLVVFPEGRATDDVVRTAAEGLARHGAQVVPLELNASEAARGTYVDLIGEKLSAQDSPPAGVLSFLALDESPHPMHPAMTAGVAGTLALVQALGDARLEVPVWFGTCGAVAVGASDAVTSPAQAQVWGLGRVVALEQPERWGGLVDLPRELDDRARARLCAVLAGLAGEEQVAVRSSGVFARRLVRNPLDVRTPEQAAPGWRTSGTALVTGGTGALGPHIARWLASNGAEHVVLTSRRGPSAPGMAELATELAAEGVRLTVAACDAAAREALAGVLEQLKADGESLRTVVHAAAFIELASLAESGLDEFADVLAAKVAGAAHLDELLGADDLDAFVLFSSIAGVWGSGDHGAYAAANAYLDALAEQRRARGLKASSIAWGVWNVWDPERLPEGVKPEQLQARGLPFLDPDTAFAAMRQILAHDETFVAVAEVDWERFVPVFTSAGPRPLLAGVPEAQREIEAATSSPGTASGADAPSAPSSPLRDRLEGLAAEERDRVLLELVRDQAASVLGHASGEAVEPGRAFRDLGFDSLTAVELRNRLNTATGLRLPATLVFDYPSPDVLAAHLRDEFFGALPDTAPAGTAAAPPTLPAADDDPIVIIGMGCRFPGGVRSPEELWELLLRGGDVISGLPTDRGWDLDALYDPDPEQRGKSYTRHGGFLYDAADFDPAFFGISPREALAMDPQQRLLLETSWEAFERAGINPQSLRGSRTSVFAGVSYHDYGSRLGETPEEIEGYLGTGNTASIASGRVSYVLGLEGAAVTLDTGCSSSLVALHLAAQSLRQGESTLALAGGVSVMAVPTSFTEFSRQRGLSVDGRCRAFSVDADGMGMSEGVGMLLLERLSDARRNGHRVLAVVRGTAMNQDGASNGLTAPNGPSQQRVIRQALANAGLAPDQVDAVEAHGTGTKLGDPIEAQALIATYGQDRPADRPLWLGSVKSNIGHTQAASGVAGLIKMVMALQHGVLPKTLHVGEPTPKVDWSAGAVDLLTEETAWPSTGQPRRAGVSSIGISGTNTHAVLEQAPDDEPVSVSESPGVVPWVISARTADALRAQARQLREYVEQRPELDTAAVADTLINGRALFEHRAVVLAEAPDAVAAALDALAAGQPHTHLVQGQAKAVGKTVFVFPGQGTQWAGMGAELLDSMPVFAESIARCEEALAPYVDWSLTEVLRSGTDLDRVNVIQPVTWAVMVSLAAAWQELGVRPDAVVGHSQGEIAAAAVAGALTLEDAAKVVAVRARIIGEHLAGRGAMASIPQPVQAVEEHLTTGVGIAAVNGPNATVVSGDKDAVEALVAQLQEQDVRARLIPVDYASHSAHVETIKAQLADALAGIQPHPADIPFFSTVDPGFLNTETLDAGYWYRNLRQTVHFHTAIQQLTESGHTTYIESSAHPVLTYSIEETEGAQTITGTLRRGEGTLTRLLTSAAHLHTHGHPVNWPIGKGGRHVDLPTYPFQHQRYWINPTPDSRTNLSGAGLAAAGHPLLGAAVELAGTDAHLFTGRLSLQSHPWLADHAVSGTVLLPGTGFLELALQAGHHVGCGTVEELTLEAPLILPERGGLDVQLNVGAPDDSGRREMTLHSRAQEAGSDEPWTRHATGTLTPAAESPRPDADLTAWPPAGAEPVETEGYYDRLAEQGYGYGPAFHGLRAAWRRGDEVFAEVALPEEESAEATGYGIHPALMDAALHALGLGVLAAAGEGRARLPFSWSGVTLHAAGAAALRVRVAPLGDAEDTVSVTVADPAGMPVATAESLVVRPVVTAQLEAAGSSVNDSLFRMDWVPASAGLSPVAARRWAVVGPDPLRVGRTLEETGATVFAADDLDSVATLDVVPDVVVVPYAPQQDGTDKLAARVHEVLYGVLDLVKRWLAEERFADSRLVLLTRNAVVTSPDDTPDLEHAAIWGLIRSAQSEHPDRLVLIDTDHHTPDLPTALTTGEPQIAIRDGKYLVPRLARTTLQPAPESTPAFHPDSTVLITGATGTLAGLLAHHLVTHHHVQNLILLSRRPAHTLATTLDELGAHTTIVTGDVTDPDTLTHTLTHHPITAVIHTAATLHDATLDTLTTHHLDTVLNPKLDGALLLHELTTQHTPHLEAFILFSSAAATFGGPGQAAYAAANTFLDTLAHHRHTHGQPALSLGWGLWEDRSTMTGNLTHTDLHRMTRHGVSGLSAAEGLALFDTACASGEPHLLPIRLDVGALRRRADDDSLPALLRGLAQRRVRRHTAEAGMRRPAELSLAERLARVSGEQRAQALEDLVVAQVAAVLGYASTAAVEPDRAFKDIGFDSLTAVELRNRLNTATGLRLPATLVFDQPTPQAIARFVERKLFPQETAQTAPAPAAAPDSGHETGAIDAIDEMDVDLLINLAFDGDSAGSDAERE</sequence>
<feature type="domain" description="Ketosynthase family 3 (KS3)" evidence="12">
    <location>
        <begin position="45"/>
        <end position="471"/>
    </location>
</feature>
<evidence type="ECO:0000256" key="6">
    <source>
        <dbReference type="ARBA" id="ARBA00023194"/>
    </source>
</evidence>
<dbReference type="PROSITE" id="PS00012">
    <property type="entry name" value="PHOSPHOPANTETHEINE"/>
    <property type="match status" value="2"/>
</dbReference>
<accession>F1DI32</accession>
<dbReference type="SMART" id="SM00823">
    <property type="entry name" value="PKS_PP"/>
    <property type="match status" value="2"/>
</dbReference>
<dbReference type="SUPFAM" id="SSF51735">
    <property type="entry name" value="NAD(P)-binding Rossmann-fold domains"/>
    <property type="match status" value="4"/>
</dbReference>
<dbReference type="GO" id="GO:0004312">
    <property type="term" value="F:fatty acid synthase activity"/>
    <property type="evidence" value="ECO:0007669"/>
    <property type="project" value="TreeGrafter"/>
</dbReference>
<keyword evidence="4" id="KW-0597">Phosphoprotein</keyword>
<organism evidence="14">
    <name type="scientific">Streptomyces sp. SCSIO 1666</name>
    <dbReference type="NCBI Taxonomy" id="861528"/>
    <lineage>
        <taxon>Bacteria</taxon>
        <taxon>Bacillati</taxon>
        <taxon>Actinomycetota</taxon>
        <taxon>Actinomycetes</taxon>
        <taxon>Kitasatosporales</taxon>
        <taxon>Streptomycetaceae</taxon>
        <taxon>Streptomyces</taxon>
    </lineage>
</organism>
<evidence type="ECO:0000256" key="5">
    <source>
        <dbReference type="ARBA" id="ARBA00022679"/>
    </source>
</evidence>
<dbReference type="PROSITE" id="PS52019">
    <property type="entry name" value="PKS_MFAS_DH"/>
    <property type="match status" value="1"/>
</dbReference>
<dbReference type="SMART" id="SM00826">
    <property type="entry name" value="PKS_DH"/>
    <property type="match status" value="1"/>
</dbReference>
<feature type="active site" description="Proton acceptor; for dehydratase activity" evidence="9">
    <location>
        <position position="2518"/>
    </location>
</feature>
<dbReference type="SUPFAM" id="SSF52151">
    <property type="entry name" value="FabD/lysophospholipase-like"/>
    <property type="match status" value="2"/>
</dbReference>
<dbReference type="InterPro" id="IPR041618">
    <property type="entry name" value="PKS_DE"/>
</dbReference>
<dbReference type="SUPFAM" id="SSF47336">
    <property type="entry name" value="ACP-like"/>
    <property type="match status" value="2"/>
</dbReference>
<dbReference type="Gene3D" id="3.40.50.720">
    <property type="entry name" value="NAD(P)-binding Rossmann-like Domain"/>
    <property type="match status" value="2"/>
</dbReference>
<dbReference type="InterPro" id="IPR013968">
    <property type="entry name" value="PKS_KR"/>
</dbReference>
<dbReference type="InterPro" id="IPR001227">
    <property type="entry name" value="Ac_transferase_dom_sf"/>
</dbReference>
<keyword evidence="8" id="KW-0012">Acyltransferase</keyword>
<dbReference type="PROSITE" id="PS50075">
    <property type="entry name" value="CARRIER"/>
    <property type="match status" value="2"/>
</dbReference>
<feature type="domain" description="PKS/mFAS DH" evidence="13">
    <location>
        <begin position="2486"/>
        <end position="2767"/>
    </location>
</feature>
<dbReference type="InterPro" id="IPR036291">
    <property type="entry name" value="NAD(P)-bd_dom_sf"/>
</dbReference>
<dbReference type="FunFam" id="3.40.366.10:FF:000002">
    <property type="entry name" value="Probable polyketide synthase 2"/>
    <property type="match status" value="2"/>
</dbReference>
<comment type="cofactor">
    <cofactor evidence="1">
        <name>pantetheine 4'-phosphate</name>
        <dbReference type="ChEBI" id="CHEBI:47942"/>
    </cofactor>
</comment>
<evidence type="ECO:0000259" key="13">
    <source>
        <dbReference type="PROSITE" id="PS52019"/>
    </source>
</evidence>
<evidence type="ECO:0000259" key="11">
    <source>
        <dbReference type="PROSITE" id="PS50075"/>
    </source>
</evidence>
<dbReference type="InterPro" id="IPR042104">
    <property type="entry name" value="PKS_dehydratase_sf"/>
</dbReference>
<dbReference type="Pfam" id="PF00698">
    <property type="entry name" value="Acyl_transf_1"/>
    <property type="match status" value="2"/>
</dbReference>
<name>F1DI32_9ACTN</name>
<reference evidence="14" key="1">
    <citation type="journal article" date="2011" name="Biochem. Biophys. Res. Commun.">
        <title>Cloning and characterization of the biosynthetic gene cluster of the bacterial RNA polymerase inhibitor tirandamycin from marine-derived Streptomyces sp. SCSIO1666.</title>
        <authorList>
            <person name="Mo X."/>
            <person name="Wang Z."/>
            <person name="Wang B."/>
            <person name="Ma J."/>
            <person name="Huang H."/>
            <person name="Tian X."/>
            <person name="Zhang S."/>
            <person name="Zhang C."/>
            <person name="Ju J."/>
        </authorList>
    </citation>
    <scope>NUCLEOTIDE SEQUENCE</scope>
    <source>
        <strain evidence="14">SCSIO1666</strain>
    </source>
</reference>
<dbReference type="PROSITE" id="PS52004">
    <property type="entry name" value="KS3_2"/>
    <property type="match status" value="2"/>
</dbReference>
<dbReference type="NCBIfam" id="NF045894">
    <property type="entry name" value="PKS_plus_SDR"/>
    <property type="match status" value="1"/>
</dbReference>
<evidence type="ECO:0000256" key="3">
    <source>
        <dbReference type="ARBA" id="ARBA00022450"/>
    </source>
</evidence>
<dbReference type="Gene3D" id="1.10.1200.10">
    <property type="entry name" value="ACP-like"/>
    <property type="match status" value="2"/>
</dbReference>
<feature type="compositionally biased region" description="Basic and acidic residues" evidence="10">
    <location>
        <begin position="2575"/>
        <end position="2587"/>
    </location>
</feature>
<dbReference type="SMART" id="SM00825">
    <property type="entry name" value="PKS_KS"/>
    <property type="match status" value="2"/>
</dbReference>
<dbReference type="Pfam" id="PF08659">
    <property type="entry name" value="KR"/>
    <property type="match status" value="2"/>
</dbReference>
<evidence type="ECO:0000256" key="9">
    <source>
        <dbReference type="PROSITE-ProRule" id="PRU01363"/>
    </source>
</evidence>
<dbReference type="Pfam" id="PF22953">
    <property type="entry name" value="SpnB_Rossmann"/>
    <property type="match status" value="1"/>
</dbReference>
<dbReference type="InterPro" id="IPR049552">
    <property type="entry name" value="PKS_DH_N"/>
</dbReference>
<keyword evidence="6" id="KW-0045">Antibiotic biosynthesis</keyword>
<dbReference type="SUPFAM" id="SSF55048">
    <property type="entry name" value="Probable ACP-binding domain of malonyl-CoA ACP transacylase"/>
    <property type="match status" value="2"/>
</dbReference>
<dbReference type="CDD" id="cd08956">
    <property type="entry name" value="KR_3_FAS_SDR_x"/>
    <property type="match status" value="1"/>
</dbReference>
<dbReference type="FunFam" id="1.10.1200.10:FF:000007">
    <property type="entry name" value="Probable polyketide synthase pks17"/>
    <property type="match status" value="2"/>
</dbReference>
<dbReference type="InterPro" id="IPR016035">
    <property type="entry name" value="Acyl_Trfase/lysoPLipase"/>
</dbReference>
<dbReference type="InterPro" id="IPR050091">
    <property type="entry name" value="PKS_NRPS_Biosynth_Enz"/>
</dbReference>
<dbReference type="PANTHER" id="PTHR43775">
    <property type="entry name" value="FATTY ACID SYNTHASE"/>
    <property type="match status" value="1"/>
</dbReference>
<keyword evidence="7" id="KW-0511">Multifunctional enzyme</keyword>
<dbReference type="InterPro" id="IPR014030">
    <property type="entry name" value="Ketoacyl_synth_N"/>
</dbReference>
<dbReference type="Gene3D" id="3.40.366.10">
    <property type="entry name" value="Malonyl-Coenzyme A Acyl Carrier Protein, domain 2"/>
    <property type="match status" value="2"/>
</dbReference>
<evidence type="ECO:0000256" key="7">
    <source>
        <dbReference type="ARBA" id="ARBA00023268"/>
    </source>
</evidence>
<comment type="pathway">
    <text evidence="2">Antibiotic biosynthesis.</text>
</comment>
<dbReference type="Pfam" id="PF21089">
    <property type="entry name" value="PKS_DH_N"/>
    <property type="match status" value="1"/>
</dbReference>
<feature type="region of interest" description="Disordered" evidence="10">
    <location>
        <begin position="1466"/>
        <end position="1489"/>
    </location>
</feature>
<dbReference type="InterPro" id="IPR057326">
    <property type="entry name" value="KR_dom"/>
</dbReference>
<dbReference type="Pfam" id="PF18369">
    <property type="entry name" value="PKS_DE"/>
    <property type="match status" value="1"/>
</dbReference>
<dbReference type="InterPro" id="IPR020807">
    <property type="entry name" value="PKS_DH"/>
</dbReference>
<dbReference type="Gene3D" id="3.30.70.3290">
    <property type="match status" value="2"/>
</dbReference>
<dbReference type="InterPro" id="IPR020841">
    <property type="entry name" value="PKS_Beta-ketoAc_synthase_dom"/>
</dbReference>
<dbReference type="InterPro" id="IPR014043">
    <property type="entry name" value="Acyl_transferase_dom"/>
</dbReference>
<dbReference type="InterPro" id="IPR055123">
    <property type="entry name" value="SpnB-like_Rossmann"/>
</dbReference>
<dbReference type="GO" id="GO:0033068">
    <property type="term" value="P:macrolide biosynthetic process"/>
    <property type="evidence" value="ECO:0007669"/>
    <property type="project" value="UniProtKB-ARBA"/>
</dbReference>
<evidence type="ECO:0000256" key="2">
    <source>
        <dbReference type="ARBA" id="ARBA00004792"/>
    </source>
</evidence>
<dbReference type="Gene3D" id="6.10.140.1830">
    <property type="match status" value="1"/>
</dbReference>
<dbReference type="FunFam" id="3.40.47.10:FF:000019">
    <property type="entry name" value="Polyketide synthase type I"/>
    <property type="match status" value="2"/>
</dbReference>
<dbReference type="InterPro" id="IPR016039">
    <property type="entry name" value="Thiolase-like"/>
</dbReference>
<dbReference type="GO" id="GO:0006633">
    <property type="term" value="P:fatty acid biosynthetic process"/>
    <property type="evidence" value="ECO:0007669"/>
    <property type="project" value="InterPro"/>
</dbReference>
<dbReference type="Pfam" id="PF02801">
    <property type="entry name" value="Ketoacyl-synt_C"/>
    <property type="match status" value="2"/>
</dbReference>
<feature type="domain" description="Carrier" evidence="11">
    <location>
        <begin position="1503"/>
        <end position="1578"/>
    </location>
</feature>
<feature type="compositionally biased region" description="Low complexity" evidence="10">
    <location>
        <begin position="1468"/>
        <end position="1488"/>
    </location>
</feature>
<proteinExistence type="predicted"/>
<dbReference type="InterPro" id="IPR015083">
    <property type="entry name" value="NorB/c/GfsB-D-like_docking"/>
</dbReference>
<dbReference type="InterPro" id="IPR018201">
    <property type="entry name" value="Ketoacyl_synth_AS"/>
</dbReference>
<dbReference type="SUPFAM" id="SSF101173">
    <property type="entry name" value="Docking domain B of the erythromycin polyketide synthase (DEBS)"/>
    <property type="match status" value="1"/>
</dbReference>
<feature type="domain" description="Carrier" evidence="11">
    <location>
        <begin position="3250"/>
        <end position="3325"/>
    </location>
</feature>
<feature type="region of interest" description="C-terminal hotdog fold" evidence="9">
    <location>
        <begin position="2625"/>
        <end position="2767"/>
    </location>
</feature>
<dbReference type="PROSITE" id="PS00606">
    <property type="entry name" value="KS3_1"/>
    <property type="match status" value="1"/>
</dbReference>
<dbReference type="InterPro" id="IPR009081">
    <property type="entry name" value="PP-bd_ACP"/>
</dbReference>
<dbReference type="InterPro" id="IPR036299">
    <property type="entry name" value="Polyketide_synth_docking_sf"/>
</dbReference>
<dbReference type="InterPro" id="IPR032821">
    <property type="entry name" value="PKS_assoc"/>
</dbReference>
<dbReference type="Gene3D" id="3.10.129.110">
    <property type="entry name" value="Polyketide synthase dehydratase"/>
    <property type="match status" value="1"/>
</dbReference>
<feature type="domain" description="Ketosynthase family 3 (KS3)" evidence="12">
    <location>
        <begin position="1602"/>
        <end position="2028"/>
    </location>
</feature>
<dbReference type="InterPro" id="IPR020806">
    <property type="entry name" value="PKS_PP-bd"/>
</dbReference>
<dbReference type="Pfam" id="PF14765">
    <property type="entry name" value="PS-DH"/>
    <property type="match status" value="1"/>
</dbReference>
<dbReference type="Gene3D" id="3.40.47.10">
    <property type="match status" value="2"/>
</dbReference>
<reference evidence="14" key="2">
    <citation type="submission" date="2011-01" db="EMBL/GenBank/DDBJ databases">
        <authorList>
            <person name="Mo X.H."/>
            <person name="Wang Z.W."/>
            <person name="Ma J.Y."/>
            <person name="Wang B."/>
            <person name="Huang H.B."/>
            <person name="Tian X.P."/>
            <person name="Zhang S."/>
            <person name="Zhang C.S."/>
            <person name="Ju J.H."/>
        </authorList>
    </citation>
    <scope>NUCLEOTIDE SEQUENCE</scope>
    <source>
        <strain evidence="14">SCSIO1666</strain>
    </source>
</reference>
<keyword evidence="3" id="KW-0596">Phosphopantetheine</keyword>
<dbReference type="GO" id="GO:0031177">
    <property type="term" value="F:phosphopantetheine binding"/>
    <property type="evidence" value="ECO:0007669"/>
    <property type="project" value="InterPro"/>
</dbReference>
<dbReference type="InterPro" id="IPR016036">
    <property type="entry name" value="Malonyl_transacylase_ACP-bd"/>
</dbReference>
<evidence type="ECO:0000256" key="4">
    <source>
        <dbReference type="ARBA" id="ARBA00022553"/>
    </source>
</evidence>
<dbReference type="Pfam" id="PF16197">
    <property type="entry name" value="KAsynt_C_assoc"/>
    <property type="match status" value="2"/>
</dbReference>
<dbReference type="SUPFAM" id="SSF53901">
    <property type="entry name" value="Thiolase-like"/>
    <property type="match status" value="2"/>
</dbReference>
<dbReference type="GO" id="GO:0004315">
    <property type="term" value="F:3-oxoacyl-[acyl-carrier-protein] synthase activity"/>
    <property type="evidence" value="ECO:0007669"/>
    <property type="project" value="InterPro"/>
</dbReference>
<feature type="active site" description="Proton donor; for dehydratase activity" evidence="9">
    <location>
        <position position="2686"/>
    </location>
</feature>
<dbReference type="Pfam" id="PF00109">
    <property type="entry name" value="ketoacyl-synt"/>
    <property type="match status" value="2"/>
</dbReference>
<feature type="region of interest" description="Disordered" evidence="10">
    <location>
        <begin position="2572"/>
        <end position="2616"/>
    </location>
</feature>
<protein>
    <submittedName>
        <fullName evidence="14">TrdAII</fullName>
    </submittedName>
</protein>
<feature type="region of interest" description="N-terminal hotdog fold" evidence="9">
    <location>
        <begin position="2486"/>
        <end position="2611"/>
    </location>
</feature>
<dbReference type="InterPro" id="IPR049900">
    <property type="entry name" value="PKS_mFAS_DH"/>
</dbReference>
<evidence type="ECO:0000313" key="14">
    <source>
        <dbReference type="EMBL" id="ADY38532.1"/>
    </source>
</evidence>
<evidence type="ECO:0000256" key="8">
    <source>
        <dbReference type="ARBA" id="ARBA00023315"/>
    </source>
</evidence>
<evidence type="ECO:0000256" key="10">
    <source>
        <dbReference type="SAM" id="MobiDB-lite"/>
    </source>
</evidence>
<dbReference type="EMBL" id="HQ852227">
    <property type="protein sequence ID" value="ADY38532.1"/>
    <property type="molecule type" value="Genomic_DNA"/>
</dbReference>
<evidence type="ECO:0000256" key="1">
    <source>
        <dbReference type="ARBA" id="ARBA00001957"/>
    </source>
</evidence>
<dbReference type="InterPro" id="IPR036736">
    <property type="entry name" value="ACP-like_sf"/>
</dbReference>